<dbReference type="EMBL" id="QJJK01000010">
    <property type="protein sequence ID" value="PXW55328.1"/>
    <property type="molecule type" value="Genomic_DNA"/>
</dbReference>
<keyword evidence="2" id="KW-0238">DNA-binding</keyword>
<evidence type="ECO:0000256" key="3">
    <source>
        <dbReference type="ARBA" id="ARBA00023163"/>
    </source>
</evidence>
<dbReference type="SUPFAM" id="SSF55781">
    <property type="entry name" value="GAF domain-like"/>
    <property type="match status" value="1"/>
</dbReference>
<dbReference type="PROSITE" id="PS51078">
    <property type="entry name" value="ICLR_ED"/>
    <property type="match status" value="1"/>
</dbReference>
<proteinExistence type="predicted"/>
<keyword evidence="1" id="KW-0805">Transcription regulation</keyword>
<evidence type="ECO:0000256" key="2">
    <source>
        <dbReference type="ARBA" id="ARBA00023125"/>
    </source>
</evidence>
<dbReference type="InterPro" id="IPR029016">
    <property type="entry name" value="GAF-like_dom_sf"/>
</dbReference>
<dbReference type="Gene3D" id="3.30.450.40">
    <property type="match status" value="1"/>
</dbReference>
<dbReference type="Gene3D" id="1.10.10.10">
    <property type="entry name" value="Winged helix-like DNA-binding domain superfamily/Winged helix DNA-binding domain"/>
    <property type="match status" value="1"/>
</dbReference>
<dbReference type="InterPro" id="IPR036390">
    <property type="entry name" value="WH_DNA-bd_sf"/>
</dbReference>
<dbReference type="Pfam" id="PF01614">
    <property type="entry name" value="IclR_C"/>
    <property type="match status" value="1"/>
</dbReference>
<evidence type="ECO:0000313" key="6">
    <source>
        <dbReference type="EMBL" id="PXW55328.1"/>
    </source>
</evidence>
<evidence type="ECO:0000256" key="1">
    <source>
        <dbReference type="ARBA" id="ARBA00023015"/>
    </source>
</evidence>
<sequence length="256" mass="27374">MAGSQSLERGLEILEILDKSSTPLGVREIARRLEISATIVQRLVNSLSSLQYVVQDPETKRYSIGYRVLGLGWTLMQKDPLIAAAQPHLERLASSHLLNGYLGRLHGNRAIYLLSLQSEGPIAIRSVPGSLTWLHSTAMGKVLLAGLHPDEARRLLESEPLPQITPSTVTNVDTLLAQVKQIQLTGVAVANGENIAGVISVGAPVRDNSGRTMAAMSAAYAAWSSPELSVDRVSALVAESAAQVSRTLGYRPVIAG</sequence>
<dbReference type="GO" id="GO:0045892">
    <property type="term" value="P:negative regulation of DNA-templated transcription"/>
    <property type="evidence" value="ECO:0007669"/>
    <property type="project" value="TreeGrafter"/>
</dbReference>
<dbReference type="PROSITE" id="PS51077">
    <property type="entry name" value="HTH_ICLR"/>
    <property type="match status" value="1"/>
</dbReference>
<accession>A0A2V3U0H0</accession>
<dbReference type="SUPFAM" id="SSF46785">
    <property type="entry name" value="Winged helix' DNA-binding domain"/>
    <property type="match status" value="1"/>
</dbReference>
<evidence type="ECO:0000313" key="7">
    <source>
        <dbReference type="Proteomes" id="UP000248021"/>
    </source>
</evidence>
<dbReference type="GO" id="GO:0003700">
    <property type="term" value="F:DNA-binding transcription factor activity"/>
    <property type="evidence" value="ECO:0007669"/>
    <property type="project" value="TreeGrafter"/>
</dbReference>
<protein>
    <submittedName>
        <fullName evidence="6">IclR family transcriptional regulator</fullName>
    </submittedName>
</protein>
<dbReference type="InterPro" id="IPR014757">
    <property type="entry name" value="Tscrpt_reg_IclR_C"/>
</dbReference>
<dbReference type="InterPro" id="IPR036388">
    <property type="entry name" value="WH-like_DNA-bd_sf"/>
</dbReference>
<keyword evidence="3" id="KW-0804">Transcription</keyword>
<dbReference type="GO" id="GO:0003677">
    <property type="term" value="F:DNA binding"/>
    <property type="evidence" value="ECO:0007669"/>
    <property type="project" value="UniProtKB-KW"/>
</dbReference>
<gene>
    <name evidence="6" type="ORF">C7450_110267</name>
</gene>
<evidence type="ECO:0000259" key="5">
    <source>
        <dbReference type="PROSITE" id="PS51078"/>
    </source>
</evidence>
<dbReference type="OrthoDB" id="6057486at2"/>
<dbReference type="Pfam" id="PF09339">
    <property type="entry name" value="HTH_IclR"/>
    <property type="match status" value="1"/>
</dbReference>
<dbReference type="PANTHER" id="PTHR30136">
    <property type="entry name" value="HELIX-TURN-HELIX TRANSCRIPTIONAL REGULATOR, ICLR FAMILY"/>
    <property type="match status" value="1"/>
</dbReference>
<dbReference type="AlphaFoldDB" id="A0A2V3U0H0"/>
<keyword evidence="7" id="KW-1185">Reference proteome</keyword>
<dbReference type="InterPro" id="IPR050707">
    <property type="entry name" value="HTH_MetabolicPath_Reg"/>
</dbReference>
<comment type="caution">
    <text evidence="6">The sequence shown here is derived from an EMBL/GenBank/DDBJ whole genome shotgun (WGS) entry which is preliminary data.</text>
</comment>
<dbReference type="PANTHER" id="PTHR30136:SF8">
    <property type="entry name" value="TRANSCRIPTIONAL REGULATORY PROTEIN"/>
    <property type="match status" value="1"/>
</dbReference>
<dbReference type="InterPro" id="IPR005471">
    <property type="entry name" value="Tscrpt_reg_IclR_N"/>
</dbReference>
<dbReference type="Proteomes" id="UP000248021">
    <property type="component" value="Unassembled WGS sequence"/>
</dbReference>
<dbReference type="SMART" id="SM00346">
    <property type="entry name" value="HTH_ICLR"/>
    <property type="match status" value="1"/>
</dbReference>
<name>A0A2V3U0H0_9HYPH</name>
<reference evidence="6 7" key="1">
    <citation type="submission" date="2018-05" db="EMBL/GenBank/DDBJ databases">
        <title>Genomic Encyclopedia of Type Strains, Phase IV (KMG-IV): sequencing the most valuable type-strain genomes for metagenomic binning, comparative biology and taxonomic classification.</title>
        <authorList>
            <person name="Goeker M."/>
        </authorList>
    </citation>
    <scope>NUCLEOTIDE SEQUENCE [LARGE SCALE GENOMIC DNA]</scope>
    <source>
        <strain evidence="6 7">DSM 6462</strain>
    </source>
</reference>
<feature type="domain" description="HTH iclR-type" evidence="4">
    <location>
        <begin position="4"/>
        <end position="66"/>
    </location>
</feature>
<feature type="domain" description="IclR-ED" evidence="5">
    <location>
        <begin position="67"/>
        <end position="250"/>
    </location>
</feature>
<evidence type="ECO:0000259" key="4">
    <source>
        <dbReference type="PROSITE" id="PS51077"/>
    </source>
</evidence>
<dbReference type="RefSeq" id="WP_110376912.1">
    <property type="nucleotide sequence ID" value="NZ_JAHBRY010000003.1"/>
</dbReference>
<organism evidence="6 7">
    <name type="scientific">Chelatococcus asaccharovorans</name>
    <dbReference type="NCBI Taxonomy" id="28210"/>
    <lineage>
        <taxon>Bacteria</taxon>
        <taxon>Pseudomonadati</taxon>
        <taxon>Pseudomonadota</taxon>
        <taxon>Alphaproteobacteria</taxon>
        <taxon>Hyphomicrobiales</taxon>
        <taxon>Chelatococcaceae</taxon>
        <taxon>Chelatococcus</taxon>
    </lineage>
</organism>